<dbReference type="InterPro" id="IPR028098">
    <property type="entry name" value="Glyco_trans_4-like_N"/>
</dbReference>
<keyword evidence="3" id="KW-1185">Reference proteome</keyword>
<dbReference type="SUPFAM" id="SSF53756">
    <property type="entry name" value="UDP-Glycosyltransferase/glycogen phosphorylase"/>
    <property type="match status" value="1"/>
</dbReference>
<evidence type="ECO:0000313" key="3">
    <source>
        <dbReference type="Proteomes" id="UP001179121"/>
    </source>
</evidence>
<dbReference type="GO" id="GO:0016757">
    <property type="term" value="F:glycosyltransferase activity"/>
    <property type="evidence" value="ECO:0007669"/>
    <property type="project" value="UniProtKB-ARBA"/>
</dbReference>
<name>A0AA86N249_9BACT</name>
<dbReference type="RefSeq" id="WP_289270153.1">
    <property type="nucleotide sequence ID" value="NZ_OX365700.1"/>
</dbReference>
<dbReference type="KEGG" id="nti:DNFV4_03603"/>
<dbReference type="EMBL" id="OX365700">
    <property type="protein sequence ID" value="CAI4033170.1"/>
    <property type="molecule type" value="Genomic_DNA"/>
</dbReference>
<dbReference type="PANTHER" id="PTHR12526">
    <property type="entry name" value="GLYCOSYLTRANSFERASE"/>
    <property type="match status" value="1"/>
</dbReference>
<dbReference type="AlphaFoldDB" id="A0AA86N249"/>
<dbReference type="CDD" id="cd03808">
    <property type="entry name" value="GT4_CapM-like"/>
    <property type="match status" value="1"/>
</dbReference>
<dbReference type="Proteomes" id="UP001179121">
    <property type="component" value="Chromosome"/>
</dbReference>
<evidence type="ECO:0000313" key="2">
    <source>
        <dbReference type="EMBL" id="CAI4033170.1"/>
    </source>
</evidence>
<reference evidence="2" key="1">
    <citation type="submission" date="2022-10" db="EMBL/GenBank/DDBJ databases">
        <authorList>
            <person name="Koch H."/>
        </authorList>
    </citation>
    <scope>NUCLEOTIDE SEQUENCE</scope>
    <source>
        <strain evidence="2">DNF</strain>
    </source>
</reference>
<protein>
    <recommendedName>
        <fullName evidence="1">Glycosyltransferase subfamily 4-like N-terminal domain-containing protein</fullName>
    </recommendedName>
</protein>
<sequence>MPHPVRVAHIITKLELGGAQQVALFTVAQLNRAKFAPILITGEPGLLDEEAQTIADLGRYRIPSLVRPIRPWSDVIALYQLTRLLSRLRPAIVQTHSSKAGLLGRWAARLAGVPIILHYVHGYGFTPAQPPWMRRLLIWAERRTGRITTKILTASSVNLRQGVDLGLFTDDQAMWLPPGVDLEAIRRRRVDVARKRRELGLESPCPLVGMVAPFKPQKAPVDFIRMAVAIHRQRPDVRFLLVGDGELRQAVTDEIHRTGLTDRVLLTGWRRDVLDLLRCLDVFVLTSRWEGLPRVYLEALTSGVPVVGTKVDGAPDAVHDGVNGFLVEPGDVSRLAERVLWLLSHPVHAKQMGLRGTHLPIQFDCHEMVRRQEQIYEQLLADLHQQPYPRAA</sequence>
<dbReference type="Pfam" id="PF13692">
    <property type="entry name" value="Glyco_trans_1_4"/>
    <property type="match status" value="1"/>
</dbReference>
<gene>
    <name evidence="2" type="ORF">DNFV4_03603</name>
</gene>
<accession>A0AA86N249</accession>
<dbReference type="Gene3D" id="3.40.50.2000">
    <property type="entry name" value="Glycogen Phosphorylase B"/>
    <property type="match status" value="2"/>
</dbReference>
<evidence type="ECO:0000259" key="1">
    <source>
        <dbReference type="Pfam" id="PF13439"/>
    </source>
</evidence>
<proteinExistence type="predicted"/>
<feature type="domain" description="Glycosyltransferase subfamily 4-like N-terminal" evidence="1">
    <location>
        <begin position="17"/>
        <end position="183"/>
    </location>
</feature>
<organism evidence="2 3">
    <name type="scientific">Nitrospira tepida</name>
    <dbReference type="NCBI Taxonomy" id="2973512"/>
    <lineage>
        <taxon>Bacteria</taxon>
        <taxon>Pseudomonadati</taxon>
        <taxon>Nitrospirota</taxon>
        <taxon>Nitrospiria</taxon>
        <taxon>Nitrospirales</taxon>
        <taxon>Nitrospiraceae</taxon>
        <taxon>Nitrospira</taxon>
    </lineage>
</organism>
<dbReference type="Pfam" id="PF13439">
    <property type="entry name" value="Glyco_transf_4"/>
    <property type="match status" value="1"/>
</dbReference>